<sequence length="572" mass="63386">MPDYMDLSARLKFAPKEGRIWLDNMRMMMLHATSLGALRNEMIESLGVDKARALLTRMGYVSGAKDAELALKLRSGADFFDVFSVGPQLHSLEGIVNVEPIRLDADTNKGHFYGEFLWKDSIEDEVHIERYGLGADPVCWMQIGYASGYTSVFMGRPVVFKEVECRAMGHSNCRIVGKPISEWSDIEEELAFMQPQAFANAQTIRSAQNPSEHVHVPEGSPVNSQFQEKLSANMVGASAAFNVACHMLDKVAQTDATVLFLGESGVGKEMFARTLKQISKRADQPYVAVNCAAIPENLLEAELFGVEKGAYTGAVEPRAGRFERADTGTIFLDEIGTLSLSAQGKLLRVLQEHQIERVGSKKTQDIDIRVIAATNADLQAEVKAGRFRQDLYFRLNVFPIHIPPLRDRKADIPLLMNHFLLKYSQKYDKSIAGFTSRAIDGFLNYDWPGNIRELENLVERGVILAPNDGAIDLSHLFTCGEDFSNALLGLGKDGNLNFQPDQGLCQSGEHSNNYRDIAEHIIDRNVSLDELEQQILEAAVEKADGNLSAAARSLGITRPQLAYRLKKTDISG</sequence>
<dbReference type="FunFam" id="3.40.50.300:FF:000006">
    <property type="entry name" value="DNA-binding transcriptional regulator NtrC"/>
    <property type="match status" value="1"/>
</dbReference>
<dbReference type="Pfam" id="PF00158">
    <property type="entry name" value="Sigma54_activat"/>
    <property type="match status" value="1"/>
</dbReference>
<dbReference type="PROSITE" id="PS00676">
    <property type="entry name" value="SIGMA54_INTERACT_2"/>
    <property type="match status" value="1"/>
</dbReference>
<dbReference type="Proteomes" id="UP000319148">
    <property type="component" value="Unassembled WGS sequence"/>
</dbReference>
<dbReference type="EMBL" id="VFIY01000006">
    <property type="protein sequence ID" value="TPD60797.1"/>
    <property type="molecule type" value="Genomic_DNA"/>
</dbReference>
<dbReference type="InterPro" id="IPR002078">
    <property type="entry name" value="Sigma_54_int"/>
</dbReference>
<evidence type="ECO:0000256" key="1">
    <source>
        <dbReference type="ARBA" id="ARBA00022741"/>
    </source>
</evidence>
<keyword evidence="7" id="KW-0804">Transcription</keyword>
<dbReference type="InterPro" id="IPR025944">
    <property type="entry name" value="Sigma_54_int_dom_CS"/>
</dbReference>
<evidence type="ECO:0000256" key="3">
    <source>
        <dbReference type="ARBA" id="ARBA00023012"/>
    </source>
</evidence>
<dbReference type="InterPro" id="IPR002197">
    <property type="entry name" value="HTH_Fis"/>
</dbReference>
<dbReference type="Gene3D" id="1.10.8.60">
    <property type="match status" value="1"/>
</dbReference>
<dbReference type="Pfam" id="PF02954">
    <property type="entry name" value="HTH_8"/>
    <property type="match status" value="1"/>
</dbReference>
<protein>
    <submittedName>
        <fullName evidence="9">Sigma-54-dependent Fis family transcriptional regulator</fullName>
    </submittedName>
</protein>
<organism evidence="9 10">
    <name type="scientific">Emcibacter nanhaiensis</name>
    <dbReference type="NCBI Taxonomy" id="1505037"/>
    <lineage>
        <taxon>Bacteria</taxon>
        <taxon>Pseudomonadati</taxon>
        <taxon>Pseudomonadota</taxon>
        <taxon>Alphaproteobacteria</taxon>
        <taxon>Emcibacterales</taxon>
        <taxon>Emcibacteraceae</taxon>
        <taxon>Emcibacter</taxon>
    </lineage>
</organism>
<comment type="caution">
    <text evidence="9">The sequence shown here is derived from an EMBL/GenBank/DDBJ whole genome shotgun (WGS) entry which is preliminary data.</text>
</comment>
<keyword evidence="3" id="KW-0902">Two-component regulatory system</keyword>
<dbReference type="InterPro" id="IPR010523">
    <property type="entry name" value="XylR_N"/>
</dbReference>
<dbReference type="OrthoDB" id="9761019at2"/>
<keyword evidence="6" id="KW-0010">Activator</keyword>
<dbReference type="SMART" id="SM00989">
    <property type="entry name" value="V4R"/>
    <property type="match status" value="1"/>
</dbReference>
<dbReference type="GO" id="GO:0000160">
    <property type="term" value="P:phosphorelay signal transduction system"/>
    <property type="evidence" value="ECO:0007669"/>
    <property type="project" value="UniProtKB-KW"/>
</dbReference>
<dbReference type="InterPro" id="IPR058031">
    <property type="entry name" value="AAA_lid_NorR"/>
</dbReference>
<dbReference type="SMART" id="SM00382">
    <property type="entry name" value="AAA"/>
    <property type="match status" value="1"/>
</dbReference>
<dbReference type="PROSITE" id="PS00675">
    <property type="entry name" value="SIGMA54_INTERACT_1"/>
    <property type="match status" value="1"/>
</dbReference>
<gene>
    <name evidence="9" type="ORF">FIV46_08570</name>
</gene>
<dbReference type="InterPro" id="IPR004096">
    <property type="entry name" value="V4R"/>
</dbReference>
<dbReference type="Pfam" id="PF06505">
    <property type="entry name" value="XylR_N"/>
    <property type="match status" value="1"/>
</dbReference>
<evidence type="ECO:0000256" key="5">
    <source>
        <dbReference type="ARBA" id="ARBA00023125"/>
    </source>
</evidence>
<dbReference type="PRINTS" id="PR01590">
    <property type="entry name" value="HTHFIS"/>
</dbReference>
<dbReference type="CDD" id="cd00009">
    <property type="entry name" value="AAA"/>
    <property type="match status" value="1"/>
</dbReference>
<keyword evidence="10" id="KW-1185">Reference proteome</keyword>
<dbReference type="SUPFAM" id="SSF111126">
    <property type="entry name" value="Ligand-binding domain in the NO signalling and Golgi transport"/>
    <property type="match status" value="1"/>
</dbReference>
<evidence type="ECO:0000256" key="4">
    <source>
        <dbReference type="ARBA" id="ARBA00023015"/>
    </source>
</evidence>
<keyword evidence="4" id="KW-0805">Transcription regulation</keyword>
<feature type="domain" description="Sigma-54 factor interaction" evidence="8">
    <location>
        <begin position="234"/>
        <end position="463"/>
    </location>
</feature>
<dbReference type="PROSITE" id="PS50045">
    <property type="entry name" value="SIGMA54_INTERACT_4"/>
    <property type="match status" value="1"/>
</dbReference>
<keyword evidence="5" id="KW-0238">DNA-binding</keyword>
<dbReference type="GO" id="GO:0005524">
    <property type="term" value="F:ATP binding"/>
    <property type="evidence" value="ECO:0007669"/>
    <property type="project" value="UniProtKB-KW"/>
</dbReference>
<dbReference type="PROSITE" id="PS00688">
    <property type="entry name" value="SIGMA54_INTERACT_3"/>
    <property type="match status" value="1"/>
</dbReference>
<dbReference type="SUPFAM" id="SSF46689">
    <property type="entry name" value="Homeodomain-like"/>
    <property type="match status" value="1"/>
</dbReference>
<keyword evidence="2" id="KW-0067">ATP-binding</keyword>
<dbReference type="GO" id="GO:0043565">
    <property type="term" value="F:sequence-specific DNA binding"/>
    <property type="evidence" value="ECO:0007669"/>
    <property type="project" value="InterPro"/>
</dbReference>
<dbReference type="InterPro" id="IPR025943">
    <property type="entry name" value="Sigma_54_int_dom_ATP-bd_2"/>
</dbReference>
<dbReference type="Gene3D" id="1.10.10.60">
    <property type="entry name" value="Homeodomain-like"/>
    <property type="match status" value="1"/>
</dbReference>
<name>A0A501PL61_9PROT</name>
<dbReference type="Gene3D" id="3.40.50.300">
    <property type="entry name" value="P-loop containing nucleotide triphosphate hydrolases"/>
    <property type="match status" value="1"/>
</dbReference>
<accession>A0A501PL61</accession>
<dbReference type="AlphaFoldDB" id="A0A501PL61"/>
<evidence type="ECO:0000256" key="6">
    <source>
        <dbReference type="ARBA" id="ARBA00023159"/>
    </source>
</evidence>
<evidence type="ECO:0000313" key="10">
    <source>
        <dbReference type="Proteomes" id="UP000319148"/>
    </source>
</evidence>
<dbReference type="PANTHER" id="PTHR32071">
    <property type="entry name" value="TRANSCRIPTIONAL REGULATORY PROTEIN"/>
    <property type="match status" value="1"/>
</dbReference>
<dbReference type="InterPro" id="IPR003593">
    <property type="entry name" value="AAA+_ATPase"/>
</dbReference>
<dbReference type="InterPro" id="IPR027417">
    <property type="entry name" value="P-loop_NTPase"/>
</dbReference>
<dbReference type="InterPro" id="IPR025662">
    <property type="entry name" value="Sigma_54_int_dom_ATP-bd_1"/>
</dbReference>
<evidence type="ECO:0000256" key="7">
    <source>
        <dbReference type="ARBA" id="ARBA00023163"/>
    </source>
</evidence>
<keyword evidence="1" id="KW-0547">Nucleotide-binding</keyword>
<evidence type="ECO:0000256" key="2">
    <source>
        <dbReference type="ARBA" id="ARBA00022840"/>
    </source>
</evidence>
<proteinExistence type="predicted"/>
<evidence type="ECO:0000313" key="9">
    <source>
        <dbReference type="EMBL" id="TPD60797.1"/>
    </source>
</evidence>
<reference evidence="10" key="1">
    <citation type="submission" date="2019-06" db="EMBL/GenBank/DDBJ databases">
        <title>The complete genome of Emcibacter congregatus ZYLT.</title>
        <authorList>
            <person name="Zhao Z."/>
        </authorList>
    </citation>
    <scope>NUCLEOTIDE SEQUENCE [LARGE SCALE GENOMIC DNA]</scope>
    <source>
        <strain evidence="10">MCCC 1A06723</strain>
    </source>
</reference>
<evidence type="ECO:0000259" key="8">
    <source>
        <dbReference type="PROSITE" id="PS50045"/>
    </source>
</evidence>
<dbReference type="GO" id="GO:0006355">
    <property type="term" value="P:regulation of DNA-templated transcription"/>
    <property type="evidence" value="ECO:0007669"/>
    <property type="project" value="InterPro"/>
</dbReference>
<dbReference type="InterPro" id="IPR024096">
    <property type="entry name" value="NO_sig/Golgi_transp_ligand-bd"/>
</dbReference>
<dbReference type="InterPro" id="IPR009057">
    <property type="entry name" value="Homeodomain-like_sf"/>
</dbReference>
<dbReference type="Pfam" id="PF25601">
    <property type="entry name" value="AAA_lid_14"/>
    <property type="match status" value="1"/>
</dbReference>
<dbReference type="SUPFAM" id="SSF52540">
    <property type="entry name" value="P-loop containing nucleoside triphosphate hydrolases"/>
    <property type="match status" value="1"/>
</dbReference>
<dbReference type="Gene3D" id="3.30.1380.20">
    <property type="entry name" value="Trafficking protein particle complex subunit 3"/>
    <property type="match status" value="1"/>
</dbReference>
<dbReference type="Pfam" id="PF02830">
    <property type="entry name" value="V4R"/>
    <property type="match status" value="1"/>
</dbReference>